<reference evidence="2 3" key="1">
    <citation type="journal article" date="2020" name="IScience">
        <title>Genome Sequencing of the Endangered Kingdonia uniflora (Circaeasteraceae, Ranunculales) Reveals Potential Mechanisms of Evolutionary Specialization.</title>
        <authorList>
            <person name="Sun Y."/>
            <person name="Deng T."/>
            <person name="Zhang A."/>
            <person name="Moore M.J."/>
            <person name="Landis J.B."/>
            <person name="Lin N."/>
            <person name="Zhang H."/>
            <person name="Zhang X."/>
            <person name="Huang J."/>
            <person name="Zhang X."/>
            <person name="Sun H."/>
            <person name="Wang H."/>
        </authorList>
    </citation>
    <scope>NUCLEOTIDE SEQUENCE [LARGE SCALE GENOMIC DNA]</scope>
    <source>
        <strain evidence="2">TB1705</strain>
        <tissue evidence="2">Leaf</tissue>
    </source>
</reference>
<evidence type="ECO:0000313" key="3">
    <source>
        <dbReference type="Proteomes" id="UP000541444"/>
    </source>
</evidence>
<dbReference type="SUPFAM" id="SSF52540">
    <property type="entry name" value="P-loop containing nucleoside triphosphate hydrolases"/>
    <property type="match status" value="1"/>
</dbReference>
<dbReference type="PROSITE" id="PS51419">
    <property type="entry name" value="RAB"/>
    <property type="match status" value="1"/>
</dbReference>
<gene>
    <name evidence="2" type="ORF">GIB67_002397</name>
</gene>
<feature type="signal peptide" evidence="1">
    <location>
        <begin position="1"/>
        <end position="19"/>
    </location>
</feature>
<dbReference type="Gene3D" id="3.40.50.300">
    <property type="entry name" value="P-loop containing nucleotide triphosphate hydrolases"/>
    <property type="match status" value="1"/>
</dbReference>
<keyword evidence="3" id="KW-1185">Reference proteome</keyword>
<dbReference type="InterPro" id="IPR027417">
    <property type="entry name" value="P-loop_NTPase"/>
</dbReference>
<name>A0A7J7M8D0_9MAGN</name>
<dbReference type="InterPro" id="IPR001806">
    <property type="entry name" value="Small_GTPase"/>
</dbReference>
<evidence type="ECO:0000313" key="2">
    <source>
        <dbReference type="EMBL" id="KAF6151145.1"/>
    </source>
</evidence>
<dbReference type="Proteomes" id="UP000541444">
    <property type="component" value="Unassembled WGS sequence"/>
</dbReference>
<comment type="caution">
    <text evidence="2">The sequence shown here is derived from an EMBL/GenBank/DDBJ whole genome shotgun (WGS) entry which is preliminary data.</text>
</comment>
<dbReference type="SMART" id="SM00175">
    <property type="entry name" value="RAB"/>
    <property type="match status" value="1"/>
</dbReference>
<feature type="chain" id="PRO_5029819472" evidence="1">
    <location>
        <begin position="20"/>
        <end position="100"/>
    </location>
</feature>
<keyword evidence="1" id="KW-0732">Signal</keyword>
<dbReference type="EMBL" id="JACGCM010001713">
    <property type="protein sequence ID" value="KAF6151145.1"/>
    <property type="molecule type" value="Genomic_DNA"/>
</dbReference>
<dbReference type="PANTHER" id="PTHR47979">
    <property type="entry name" value="DRAB11-RELATED"/>
    <property type="match status" value="1"/>
</dbReference>
<proteinExistence type="predicted"/>
<dbReference type="OrthoDB" id="1091983at2759"/>
<protein>
    <submittedName>
        <fullName evidence="2">Uncharacterized protein</fullName>
    </submittedName>
</protein>
<organism evidence="2 3">
    <name type="scientific">Kingdonia uniflora</name>
    <dbReference type="NCBI Taxonomy" id="39325"/>
    <lineage>
        <taxon>Eukaryota</taxon>
        <taxon>Viridiplantae</taxon>
        <taxon>Streptophyta</taxon>
        <taxon>Embryophyta</taxon>
        <taxon>Tracheophyta</taxon>
        <taxon>Spermatophyta</taxon>
        <taxon>Magnoliopsida</taxon>
        <taxon>Ranunculales</taxon>
        <taxon>Circaeasteraceae</taxon>
        <taxon>Kingdonia</taxon>
    </lineage>
</organism>
<dbReference type="AlphaFoldDB" id="A0A7J7M8D0"/>
<accession>A0A7J7M8D0</accession>
<dbReference type="GO" id="GO:0005525">
    <property type="term" value="F:GTP binding"/>
    <property type="evidence" value="ECO:0007669"/>
    <property type="project" value="InterPro"/>
</dbReference>
<dbReference type="Pfam" id="PF00071">
    <property type="entry name" value="Ras"/>
    <property type="match status" value="1"/>
</dbReference>
<dbReference type="GO" id="GO:0003924">
    <property type="term" value="F:GTPase activity"/>
    <property type="evidence" value="ECO:0007669"/>
    <property type="project" value="InterPro"/>
</dbReference>
<dbReference type="InterPro" id="IPR050209">
    <property type="entry name" value="Rab_GTPases_membrane_traffic"/>
</dbReference>
<evidence type="ECO:0000256" key="1">
    <source>
        <dbReference type="SAM" id="SignalP"/>
    </source>
</evidence>
<sequence length="100" mass="11072">MAWSADICNILSIIWVVMGIGPAAKVGCCISQKSSAKIWETAGQERFHAVTSAYNCGAIGALTVYDITRRTMFNSVSRWPEELNSKYGLCFMLFKVIDLD</sequence>